<sequence length="116" mass="12455">MAKKVGNQGAMNHSTSKHGSSDAQKGPGGNKRHFPIPSRNNNSTKQGPNSKTKTALFHYISSQPLAKLPTFASARRRCRHGGGLWPDGARRLLLLLDHLLDSDHPPATEALVSPAS</sequence>
<dbReference type="EMBL" id="AGNK02002647">
    <property type="status" value="NOT_ANNOTATED_CDS"/>
    <property type="molecule type" value="Genomic_DNA"/>
</dbReference>
<dbReference type="InParanoid" id="K3Y042"/>
<feature type="compositionally biased region" description="Polar residues" evidence="1">
    <location>
        <begin position="38"/>
        <end position="53"/>
    </location>
</feature>
<accession>K3Y042</accession>
<name>K3Y042_SETIT</name>
<dbReference type="HOGENOM" id="CLU_2101152_0_0_1"/>
<organism evidence="2 3">
    <name type="scientific">Setaria italica</name>
    <name type="common">Foxtail millet</name>
    <name type="synonym">Panicum italicum</name>
    <dbReference type="NCBI Taxonomy" id="4555"/>
    <lineage>
        <taxon>Eukaryota</taxon>
        <taxon>Viridiplantae</taxon>
        <taxon>Streptophyta</taxon>
        <taxon>Embryophyta</taxon>
        <taxon>Tracheophyta</taxon>
        <taxon>Spermatophyta</taxon>
        <taxon>Magnoliopsida</taxon>
        <taxon>Liliopsida</taxon>
        <taxon>Poales</taxon>
        <taxon>Poaceae</taxon>
        <taxon>PACMAD clade</taxon>
        <taxon>Panicoideae</taxon>
        <taxon>Panicodae</taxon>
        <taxon>Paniceae</taxon>
        <taxon>Cenchrinae</taxon>
        <taxon>Setaria</taxon>
    </lineage>
</organism>
<protein>
    <submittedName>
        <fullName evidence="2">Uncharacterized protein</fullName>
    </submittedName>
</protein>
<evidence type="ECO:0000313" key="3">
    <source>
        <dbReference type="Proteomes" id="UP000004995"/>
    </source>
</evidence>
<evidence type="ECO:0000313" key="2">
    <source>
        <dbReference type="EnsemblPlants" id="KQL11741"/>
    </source>
</evidence>
<dbReference type="AlphaFoldDB" id="K3Y042"/>
<evidence type="ECO:0000256" key="1">
    <source>
        <dbReference type="SAM" id="MobiDB-lite"/>
    </source>
</evidence>
<dbReference type="Gramene" id="KQL11741">
    <property type="protein sequence ID" value="KQL11741"/>
    <property type="gene ID" value="SETIT_007553mg"/>
</dbReference>
<keyword evidence="3" id="KW-1185">Reference proteome</keyword>
<proteinExistence type="predicted"/>
<reference evidence="3" key="1">
    <citation type="journal article" date="2012" name="Nat. Biotechnol.">
        <title>Reference genome sequence of the model plant Setaria.</title>
        <authorList>
            <person name="Bennetzen J.L."/>
            <person name="Schmutz J."/>
            <person name="Wang H."/>
            <person name="Percifield R."/>
            <person name="Hawkins J."/>
            <person name="Pontaroli A.C."/>
            <person name="Estep M."/>
            <person name="Feng L."/>
            <person name="Vaughn J.N."/>
            <person name="Grimwood J."/>
            <person name="Jenkins J."/>
            <person name="Barry K."/>
            <person name="Lindquist E."/>
            <person name="Hellsten U."/>
            <person name="Deshpande S."/>
            <person name="Wang X."/>
            <person name="Wu X."/>
            <person name="Mitros T."/>
            <person name="Triplett J."/>
            <person name="Yang X."/>
            <person name="Ye C.Y."/>
            <person name="Mauro-Herrera M."/>
            <person name="Wang L."/>
            <person name="Li P."/>
            <person name="Sharma M."/>
            <person name="Sharma R."/>
            <person name="Ronald P.C."/>
            <person name="Panaud O."/>
            <person name="Kellogg E.A."/>
            <person name="Brutnell T.P."/>
            <person name="Doust A.N."/>
            <person name="Tuskan G.A."/>
            <person name="Rokhsar D."/>
            <person name="Devos K.M."/>
        </authorList>
    </citation>
    <scope>NUCLEOTIDE SEQUENCE [LARGE SCALE GENOMIC DNA]</scope>
    <source>
        <strain evidence="3">cv. Yugu1</strain>
    </source>
</reference>
<dbReference type="EnsemblPlants" id="KQL11741">
    <property type="protein sequence ID" value="KQL11741"/>
    <property type="gene ID" value="SETIT_007553mg"/>
</dbReference>
<feature type="compositionally biased region" description="Polar residues" evidence="1">
    <location>
        <begin position="9"/>
        <end position="23"/>
    </location>
</feature>
<feature type="region of interest" description="Disordered" evidence="1">
    <location>
        <begin position="1"/>
        <end position="54"/>
    </location>
</feature>
<reference evidence="2" key="2">
    <citation type="submission" date="2018-08" db="UniProtKB">
        <authorList>
            <consortium name="EnsemblPlants"/>
        </authorList>
    </citation>
    <scope>IDENTIFICATION</scope>
    <source>
        <strain evidence="2">Yugu1</strain>
    </source>
</reference>
<dbReference type="Proteomes" id="UP000004995">
    <property type="component" value="Unassembled WGS sequence"/>
</dbReference>